<keyword evidence="6 12" id="KW-0418">Kinase</keyword>
<dbReference type="InterPro" id="IPR005702">
    <property type="entry name" value="Wzc-like_C"/>
</dbReference>
<dbReference type="PANTHER" id="PTHR32309">
    <property type="entry name" value="TYROSINE-PROTEIN KINASE"/>
    <property type="match status" value="1"/>
</dbReference>
<evidence type="ECO:0000256" key="6">
    <source>
        <dbReference type="ARBA" id="ARBA00022777"/>
    </source>
</evidence>
<name>A0A9D1ZPU7_9LACO</name>
<comment type="caution">
    <text evidence="12">The sequence shown here is derived from an EMBL/GenBank/DDBJ whole genome shotgun (WGS) entry which is preliminary data.</text>
</comment>
<dbReference type="EMBL" id="DXCM01000086">
    <property type="protein sequence ID" value="HIY93503.1"/>
    <property type="molecule type" value="Genomic_DNA"/>
</dbReference>
<comment type="catalytic activity">
    <reaction evidence="11">
        <text>L-tyrosyl-[protein] + ATP = O-phospho-L-tyrosyl-[protein] + ADP + H(+)</text>
        <dbReference type="Rhea" id="RHEA:10596"/>
        <dbReference type="Rhea" id="RHEA-COMP:10136"/>
        <dbReference type="Rhea" id="RHEA-COMP:20101"/>
        <dbReference type="ChEBI" id="CHEBI:15378"/>
        <dbReference type="ChEBI" id="CHEBI:30616"/>
        <dbReference type="ChEBI" id="CHEBI:46858"/>
        <dbReference type="ChEBI" id="CHEBI:61978"/>
        <dbReference type="ChEBI" id="CHEBI:456216"/>
        <dbReference type="EC" id="2.7.10.2"/>
    </reaction>
</comment>
<dbReference type="GO" id="GO:0042802">
    <property type="term" value="F:identical protein binding"/>
    <property type="evidence" value="ECO:0007669"/>
    <property type="project" value="UniProtKB-ARBA"/>
</dbReference>
<dbReference type="GO" id="GO:0004715">
    <property type="term" value="F:non-membrane spanning protein tyrosine kinase activity"/>
    <property type="evidence" value="ECO:0007669"/>
    <property type="project" value="UniProtKB-EC"/>
</dbReference>
<dbReference type="GO" id="GO:0005524">
    <property type="term" value="F:ATP binding"/>
    <property type="evidence" value="ECO:0007669"/>
    <property type="project" value="UniProtKB-KW"/>
</dbReference>
<dbReference type="FunFam" id="3.40.50.300:FF:000527">
    <property type="entry name" value="Tyrosine-protein kinase etk"/>
    <property type="match status" value="1"/>
</dbReference>
<protein>
    <recommendedName>
        <fullName evidence="3">non-specific protein-tyrosine kinase</fullName>
        <ecNumber evidence="3">2.7.10.2</ecNumber>
    </recommendedName>
</protein>
<dbReference type="CDD" id="cd05387">
    <property type="entry name" value="BY-kinase"/>
    <property type="match status" value="1"/>
</dbReference>
<accession>A0A9D1ZPU7</accession>
<keyword evidence="4" id="KW-0808">Transferase</keyword>
<dbReference type="GO" id="GO:0005886">
    <property type="term" value="C:plasma membrane"/>
    <property type="evidence" value="ECO:0007669"/>
    <property type="project" value="UniProtKB-ARBA"/>
</dbReference>
<reference evidence="12" key="2">
    <citation type="submission" date="2021-04" db="EMBL/GenBank/DDBJ databases">
        <authorList>
            <person name="Gilroy R."/>
        </authorList>
    </citation>
    <scope>NUCLEOTIDE SEQUENCE</scope>
    <source>
        <strain evidence="12">3204</strain>
    </source>
</reference>
<comment type="pathway">
    <text evidence="1">Capsule biogenesis; capsule polysaccharide biosynthesis.</text>
</comment>
<evidence type="ECO:0000256" key="5">
    <source>
        <dbReference type="ARBA" id="ARBA00022741"/>
    </source>
</evidence>
<dbReference type="InterPro" id="IPR050445">
    <property type="entry name" value="Bact_polysacc_biosynth/exp"/>
</dbReference>
<evidence type="ECO:0000256" key="11">
    <source>
        <dbReference type="ARBA" id="ARBA00051245"/>
    </source>
</evidence>
<evidence type="ECO:0000313" key="13">
    <source>
        <dbReference type="Proteomes" id="UP000824013"/>
    </source>
</evidence>
<dbReference type="InterPro" id="IPR033756">
    <property type="entry name" value="YlxH/NBP35"/>
</dbReference>
<dbReference type="NCBIfam" id="TIGR01007">
    <property type="entry name" value="eps_fam"/>
    <property type="match status" value="1"/>
</dbReference>
<dbReference type="EC" id="2.7.10.2" evidence="3"/>
<dbReference type="PANTHER" id="PTHR32309:SF13">
    <property type="entry name" value="FERRIC ENTEROBACTIN TRANSPORT PROTEIN FEPE"/>
    <property type="match status" value="1"/>
</dbReference>
<evidence type="ECO:0000256" key="3">
    <source>
        <dbReference type="ARBA" id="ARBA00011903"/>
    </source>
</evidence>
<dbReference type="Proteomes" id="UP000824013">
    <property type="component" value="Unassembled WGS sequence"/>
</dbReference>
<evidence type="ECO:0000256" key="8">
    <source>
        <dbReference type="ARBA" id="ARBA00022903"/>
    </source>
</evidence>
<keyword evidence="7" id="KW-0067">ATP-binding</keyword>
<dbReference type="SUPFAM" id="SSF52540">
    <property type="entry name" value="P-loop containing nucleoside triphosphate hydrolases"/>
    <property type="match status" value="1"/>
</dbReference>
<evidence type="ECO:0000256" key="7">
    <source>
        <dbReference type="ARBA" id="ARBA00022840"/>
    </source>
</evidence>
<gene>
    <name evidence="12" type="ORF">H9820_11285</name>
</gene>
<keyword evidence="10" id="KW-0270">Exopolysaccharide synthesis</keyword>
<keyword evidence="8" id="KW-0972">Capsule biogenesis/degradation</keyword>
<comment type="similarity">
    <text evidence="2">Belongs to the CpsD/CapB family.</text>
</comment>
<evidence type="ECO:0000313" key="12">
    <source>
        <dbReference type="EMBL" id="HIY93503.1"/>
    </source>
</evidence>
<evidence type="ECO:0000256" key="2">
    <source>
        <dbReference type="ARBA" id="ARBA00007316"/>
    </source>
</evidence>
<organism evidence="12 13">
    <name type="scientific">Candidatus Companilactobacillus pullicola</name>
    <dbReference type="NCBI Taxonomy" id="2838523"/>
    <lineage>
        <taxon>Bacteria</taxon>
        <taxon>Bacillati</taxon>
        <taxon>Bacillota</taxon>
        <taxon>Bacilli</taxon>
        <taxon>Lactobacillales</taxon>
        <taxon>Lactobacillaceae</taxon>
        <taxon>Companilactobacillus</taxon>
    </lineage>
</organism>
<evidence type="ECO:0000256" key="10">
    <source>
        <dbReference type="ARBA" id="ARBA00023169"/>
    </source>
</evidence>
<proteinExistence type="inferred from homology"/>
<dbReference type="Gene3D" id="3.40.50.300">
    <property type="entry name" value="P-loop containing nucleotide triphosphate hydrolases"/>
    <property type="match status" value="1"/>
</dbReference>
<sequence length="246" mass="27191">MLNFKNKHKKLDNYSLHHGVGLVASDDPNGVISEQFKTIRTNIQFSSIDKPLKSILFTSSEPSEGKSTVSSNVAVTWAQQNEKVLLIDADLRRPTVHQTFNVNNQKGLSNYLLGNATFEEIIQPTEFHNLYVIASGPIPPNPSELLGSNKIKQLFTRLSESFGLLILDAPPINTVTDAQVLANLVDGVILVVPQGIANKAAVAHAKQALLMVHAHILGAVMNRVIRDQHYGYYGSYYGLEKYQRKS</sequence>
<evidence type="ECO:0000256" key="1">
    <source>
        <dbReference type="ARBA" id="ARBA00005132"/>
    </source>
</evidence>
<keyword evidence="9" id="KW-0829">Tyrosine-protein kinase</keyword>
<dbReference type="InterPro" id="IPR027417">
    <property type="entry name" value="P-loop_NTPase"/>
</dbReference>
<evidence type="ECO:0000256" key="9">
    <source>
        <dbReference type="ARBA" id="ARBA00023137"/>
    </source>
</evidence>
<keyword evidence="5" id="KW-0547">Nucleotide-binding</keyword>
<evidence type="ECO:0000256" key="4">
    <source>
        <dbReference type="ARBA" id="ARBA00022679"/>
    </source>
</evidence>
<dbReference type="AlphaFoldDB" id="A0A9D1ZPU7"/>
<dbReference type="Pfam" id="PF10609">
    <property type="entry name" value="ParA"/>
    <property type="match status" value="1"/>
</dbReference>
<reference evidence="12" key="1">
    <citation type="journal article" date="2021" name="PeerJ">
        <title>Extensive microbial diversity within the chicken gut microbiome revealed by metagenomics and culture.</title>
        <authorList>
            <person name="Gilroy R."/>
            <person name="Ravi A."/>
            <person name="Getino M."/>
            <person name="Pursley I."/>
            <person name="Horton D.L."/>
            <person name="Alikhan N.F."/>
            <person name="Baker D."/>
            <person name="Gharbi K."/>
            <person name="Hall N."/>
            <person name="Watson M."/>
            <person name="Adriaenssens E.M."/>
            <person name="Foster-Nyarko E."/>
            <person name="Jarju S."/>
            <person name="Secka A."/>
            <person name="Antonio M."/>
            <person name="Oren A."/>
            <person name="Chaudhuri R.R."/>
            <person name="La Ragione R."/>
            <person name="Hildebrand F."/>
            <person name="Pallen M.J."/>
        </authorList>
    </citation>
    <scope>NUCLEOTIDE SEQUENCE</scope>
    <source>
        <strain evidence="12">3204</strain>
    </source>
</reference>
<dbReference type="GO" id="GO:0000271">
    <property type="term" value="P:polysaccharide biosynthetic process"/>
    <property type="evidence" value="ECO:0007669"/>
    <property type="project" value="UniProtKB-KW"/>
</dbReference>